<evidence type="ECO:0000313" key="2">
    <source>
        <dbReference type="Proteomes" id="UP000464787"/>
    </source>
</evidence>
<keyword evidence="2" id="KW-1185">Reference proteome</keyword>
<proteinExistence type="predicted"/>
<dbReference type="EMBL" id="CP047650">
    <property type="protein sequence ID" value="QHI97340.1"/>
    <property type="molecule type" value="Genomic_DNA"/>
</dbReference>
<sequence length="176" mass="20086">MEYLQLRSLSQMVTPAVIQKDLVWRISLTGLLLFGSMTAEASETPLPKTFYGDYKIIDVLKVSGGLTSDEQAKKSIGSHMCIRKDIFTLRSNKINYPVYKYLKKAAPERDSEIDEPNTPLFFGIEKDRQTIETILVYENMKAVYPFEKIEALPSGRYVNLFDGHAYFLRKTSAKCP</sequence>
<protein>
    <submittedName>
        <fullName evidence="1">Uncharacterized protein</fullName>
    </submittedName>
</protein>
<organism evidence="1 2">
    <name type="scientific">Xylophilus rhododendri</name>
    <dbReference type="NCBI Taxonomy" id="2697032"/>
    <lineage>
        <taxon>Bacteria</taxon>
        <taxon>Pseudomonadati</taxon>
        <taxon>Pseudomonadota</taxon>
        <taxon>Betaproteobacteria</taxon>
        <taxon>Burkholderiales</taxon>
        <taxon>Xylophilus</taxon>
    </lineage>
</organism>
<accession>A0A857J0E6</accession>
<reference evidence="1 2" key="1">
    <citation type="submission" date="2020-01" db="EMBL/GenBank/DDBJ databases">
        <title>Genome sequencing of strain KACC 21265.</title>
        <authorList>
            <person name="Heo J."/>
            <person name="Kim S.-J."/>
            <person name="Kim J.-S."/>
            <person name="Hong S.-B."/>
            <person name="Kwon S.-W."/>
        </authorList>
    </citation>
    <scope>NUCLEOTIDE SEQUENCE [LARGE SCALE GENOMIC DNA]</scope>
    <source>
        <strain evidence="1 2">KACC 21265</strain>
    </source>
</reference>
<dbReference type="AlphaFoldDB" id="A0A857J0E6"/>
<dbReference type="KEGG" id="xyk:GT347_04700"/>
<evidence type="ECO:0000313" key="1">
    <source>
        <dbReference type="EMBL" id="QHI97340.1"/>
    </source>
</evidence>
<gene>
    <name evidence="1" type="ORF">GT347_04700</name>
</gene>
<dbReference type="RefSeq" id="WP_160550858.1">
    <property type="nucleotide sequence ID" value="NZ_CP047650.1"/>
</dbReference>
<name>A0A857J0E6_9BURK</name>
<dbReference type="Proteomes" id="UP000464787">
    <property type="component" value="Chromosome"/>
</dbReference>